<proteinExistence type="inferred from homology"/>
<organism evidence="16 17">
    <name type="scientific">Temnothorax longispinosus</name>
    <dbReference type="NCBI Taxonomy" id="300112"/>
    <lineage>
        <taxon>Eukaryota</taxon>
        <taxon>Metazoa</taxon>
        <taxon>Ecdysozoa</taxon>
        <taxon>Arthropoda</taxon>
        <taxon>Hexapoda</taxon>
        <taxon>Insecta</taxon>
        <taxon>Pterygota</taxon>
        <taxon>Neoptera</taxon>
        <taxon>Endopterygota</taxon>
        <taxon>Hymenoptera</taxon>
        <taxon>Apocrita</taxon>
        <taxon>Aculeata</taxon>
        <taxon>Formicoidea</taxon>
        <taxon>Formicidae</taxon>
        <taxon>Myrmicinae</taxon>
        <taxon>Temnothorax</taxon>
    </lineage>
</organism>
<dbReference type="PRINTS" id="PR00385">
    <property type="entry name" value="P450"/>
</dbReference>
<comment type="subcellular location">
    <subcellularLocation>
        <location evidence="3">Endoplasmic reticulum membrane</location>
        <topology evidence="3">Peripheral membrane protein</topology>
    </subcellularLocation>
    <subcellularLocation>
        <location evidence="2">Microsome membrane</location>
        <topology evidence="2">Peripheral membrane protein</topology>
    </subcellularLocation>
</comment>
<dbReference type="GO" id="GO:0005506">
    <property type="term" value="F:iron ion binding"/>
    <property type="evidence" value="ECO:0007669"/>
    <property type="project" value="InterPro"/>
</dbReference>
<dbReference type="FunFam" id="1.10.630.10:FF:000182">
    <property type="entry name" value="Cytochrome P450 3A4"/>
    <property type="match status" value="1"/>
</dbReference>
<dbReference type="Gene3D" id="1.10.630.10">
    <property type="entry name" value="Cytochrome P450"/>
    <property type="match status" value="1"/>
</dbReference>
<keyword evidence="9 14" id="KW-0560">Oxidoreductase</keyword>
<feature type="transmembrane region" description="Helical" evidence="15">
    <location>
        <begin position="224"/>
        <end position="244"/>
    </location>
</feature>
<keyword evidence="7" id="KW-0256">Endoplasmic reticulum</keyword>
<evidence type="ECO:0000256" key="7">
    <source>
        <dbReference type="ARBA" id="ARBA00022824"/>
    </source>
</evidence>
<dbReference type="PROSITE" id="PS00086">
    <property type="entry name" value="CYTOCHROME_P450"/>
    <property type="match status" value="1"/>
</dbReference>
<dbReference type="InterPro" id="IPR050476">
    <property type="entry name" value="Insect_CytP450_Detox"/>
</dbReference>
<evidence type="ECO:0000256" key="4">
    <source>
        <dbReference type="ARBA" id="ARBA00010617"/>
    </source>
</evidence>
<keyword evidence="5 13" id="KW-0349">Heme</keyword>
<dbReference type="InterPro" id="IPR001128">
    <property type="entry name" value="Cyt_P450"/>
</dbReference>
<evidence type="ECO:0000256" key="10">
    <source>
        <dbReference type="ARBA" id="ARBA00023004"/>
    </source>
</evidence>
<dbReference type="Proteomes" id="UP000310200">
    <property type="component" value="Unassembled WGS sequence"/>
</dbReference>
<evidence type="ECO:0000256" key="1">
    <source>
        <dbReference type="ARBA" id="ARBA00001971"/>
    </source>
</evidence>
<evidence type="ECO:0000256" key="9">
    <source>
        <dbReference type="ARBA" id="ARBA00023002"/>
    </source>
</evidence>
<keyword evidence="17" id="KW-1185">Reference proteome</keyword>
<evidence type="ECO:0008006" key="18">
    <source>
        <dbReference type="Google" id="ProtNLM"/>
    </source>
</evidence>
<keyword evidence="10 13" id="KW-0408">Iron</keyword>
<name>A0A4S2KCN8_9HYME</name>
<dbReference type="GO" id="GO:0004497">
    <property type="term" value="F:monooxygenase activity"/>
    <property type="evidence" value="ECO:0007669"/>
    <property type="project" value="UniProtKB-KW"/>
</dbReference>
<dbReference type="SUPFAM" id="SSF48264">
    <property type="entry name" value="Cytochrome P450"/>
    <property type="match status" value="1"/>
</dbReference>
<dbReference type="GO" id="GO:0016705">
    <property type="term" value="F:oxidoreductase activity, acting on paired donors, with incorporation or reduction of molecular oxygen"/>
    <property type="evidence" value="ECO:0007669"/>
    <property type="project" value="InterPro"/>
</dbReference>
<keyword evidence="15" id="KW-0812">Transmembrane</keyword>
<dbReference type="Pfam" id="PF00067">
    <property type="entry name" value="p450"/>
    <property type="match status" value="1"/>
</dbReference>
<evidence type="ECO:0000256" key="8">
    <source>
        <dbReference type="ARBA" id="ARBA00022848"/>
    </source>
</evidence>
<gene>
    <name evidence="16" type="ORF">DBV15_02564</name>
</gene>
<dbReference type="EMBL" id="QBLH01002806">
    <property type="protein sequence ID" value="TGZ46830.1"/>
    <property type="molecule type" value="Genomic_DNA"/>
</dbReference>
<dbReference type="CDD" id="cd11056">
    <property type="entry name" value="CYP6-like"/>
    <property type="match status" value="1"/>
</dbReference>
<reference evidence="16 17" key="1">
    <citation type="journal article" date="2019" name="Philos. Trans. R. Soc. Lond., B, Biol. Sci.">
        <title>Ant behaviour and brain gene expression of defending hosts depend on the ecological success of the intruding social parasite.</title>
        <authorList>
            <person name="Kaur R."/>
            <person name="Stoldt M."/>
            <person name="Jongepier E."/>
            <person name="Feldmeyer B."/>
            <person name="Menzel F."/>
            <person name="Bornberg-Bauer E."/>
            <person name="Foitzik S."/>
        </authorList>
    </citation>
    <scope>NUCLEOTIDE SEQUENCE [LARGE SCALE GENOMIC DNA]</scope>
    <source>
        <tissue evidence="16">Whole body</tissue>
    </source>
</reference>
<dbReference type="PANTHER" id="PTHR24292">
    <property type="entry name" value="CYTOCHROME P450"/>
    <property type="match status" value="1"/>
</dbReference>
<dbReference type="PANTHER" id="PTHR24292:SF45">
    <property type="entry name" value="CYTOCHROME P450 6G1-RELATED"/>
    <property type="match status" value="1"/>
</dbReference>
<protein>
    <recommendedName>
        <fullName evidence="18">Cytochrome P450 6k1</fullName>
    </recommendedName>
</protein>
<evidence type="ECO:0000256" key="3">
    <source>
        <dbReference type="ARBA" id="ARBA00004406"/>
    </source>
</evidence>
<evidence type="ECO:0000256" key="11">
    <source>
        <dbReference type="ARBA" id="ARBA00023033"/>
    </source>
</evidence>
<dbReference type="GO" id="GO:0005789">
    <property type="term" value="C:endoplasmic reticulum membrane"/>
    <property type="evidence" value="ECO:0007669"/>
    <property type="project" value="UniProtKB-SubCell"/>
</dbReference>
<dbReference type="InterPro" id="IPR002401">
    <property type="entry name" value="Cyt_P450_E_grp-I"/>
</dbReference>
<evidence type="ECO:0000256" key="6">
    <source>
        <dbReference type="ARBA" id="ARBA00022723"/>
    </source>
</evidence>
<feature type="binding site" description="axial binding residue" evidence="13">
    <location>
        <position position="440"/>
    </location>
    <ligand>
        <name>heme</name>
        <dbReference type="ChEBI" id="CHEBI:30413"/>
    </ligand>
    <ligandPart>
        <name>Fe</name>
        <dbReference type="ChEBI" id="CHEBI:18248"/>
    </ligandPart>
</feature>
<evidence type="ECO:0000256" key="5">
    <source>
        <dbReference type="ARBA" id="ARBA00022617"/>
    </source>
</evidence>
<evidence type="ECO:0000256" key="13">
    <source>
        <dbReference type="PIRSR" id="PIRSR602401-1"/>
    </source>
</evidence>
<comment type="cofactor">
    <cofactor evidence="1 13">
        <name>heme</name>
        <dbReference type="ChEBI" id="CHEBI:30413"/>
    </cofactor>
</comment>
<evidence type="ECO:0000256" key="2">
    <source>
        <dbReference type="ARBA" id="ARBA00004174"/>
    </source>
</evidence>
<keyword evidence="11 14" id="KW-0503">Monooxygenase</keyword>
<comment type="caution">
    <text evidence="16">The sequence shown here is derived from an EMBL/GenBank/DDBJ whole genome shotgun (WGS) entry which is preliminary data.</text>
</comment>
<dbReference type="InterPro" id="IPR036396">
    <property type="entry name" value="Cyt_P450_sf"/>
</dbReference>
<keyword evidence="8" id="KW-0492">Microsome</keyword>
<dbReference type="PRINTS" id="PR00463">
    <property type="entry name" value="EP450I"/>
</dbReference>
<evidence type="ECO:0000256" key="12">
    <source>
        <dbReference type="ARBA" id="ARBA00023136"/>
    </source>
</evidence>
<dbReference type="STRING" id="300112.A0A4S2KCN8"/>
<keyword evidence="12 15" id="KW-0472">Membrane</keyword>
<keyword evidence="6 13" id="KW-0479">Metal-binding</keyword>
<evidence type="ECO:0000313" key="16">
    <source>
        <dbReference type="EMBL" id="TGZ46830.1"/>
    </source>
</evidence>
<keyword evidence="15" id="KW-1133">Transmembrane helix</keyword>
<accession>A0A4S2KCN8</accession>
<evidence type="ECO:0000256" key="14">
    <source>
        <dbReference type="RuleBase" id="RU000461"/>
    </source>
</evidence>
<dbReference type="GO" id="GO:0020037">
    <property type="term" value="F:heme binding"/>
    <property type="evidence" value="ECO:0007669"/>
    <property type="project" value="InterPro"/>
</dbReference>
<evidence type="ECO:0000256" key="15">
    <source>
        <dbReference type="SAM" id="Phobius"/>
    </source>
</evidence>
<dbReference type="InterPro" id="IPR017972">
    <property type="entry name" value="Cyt_P450_CS"/>
</dbReference>
<evidence type="ECO:0000313" key="17">
    <source>
        <dbReference type="Proteomes" id="UP000310200"/>
    </source>
</evidence>
<dbReference type="AlphaFoldDB" id="A0A4S2KCN8"/>
<sequence>MDCLICCTTALIISFSLFYLYAKYRLSYWSRRGVKSPPTHLLFGNFKDCVTLKKPPGEIMREIYNSADPDDPYIGFYIFHKPMLLLRDHDLIKQVMIKDFDVFPNRRFGSGIERDSVGLDSILSMKQPRYKYVKNKLTPVLTGQKLKNMIPLMMECGKLMLSFIEKLPTDEAERSTWEVKDISGRYSTDVLASLVFGISINSFDEKETAFLKNGMSIFRGLRRGIAFIILFFIPEWDFLIAPFIKTPANYLRKVFWQSMNTREQLAFTRGDMIDSMLALKNGEQNPIYKFEGDNLLAHPSSFYIAGFEASATALAFVLYDLARHPEHQDTLYNEIQTHLSGKDLTMDLIKELSFLDCVIAESLRLHPPLPVTDRITTRDYELPRTGLTIEKDIPVYVSINATNQDPKYFSNPQNFIPLRTETENKKFYESLAFGIGPRSCIGQRLALLILKIALITILSNYTMSYETNEKHDNDAIHVFTYAADGLYVQFKKRN</sequence>
<comment type="similarity">
    <text evidence="4 14">Belongs to the cytochrome P450 family.</text>
</comment>